<gene>
    <name evidence="9" type="primary">yicG</name>
    <name evidence="9" type="ORF">ERS852573_01644</name>
    <name evidence="11" type="ORF">GT565_04700</name>
    <name evidence="10" type="ORF">GT576_04070</name>
</gene>
<dbReference type="PANTHER" id="PTHR30506:SF3">
    <property type="entry name" value="UPF0126 INNER MEMBRANE PROTEIN YADS-RELATED"/>
    <property type="match status" value="1"/>
</dbReference>
<feature type="transmembrane region" description="Helical" evidence="7">
    <location>
        <begin position="180"/>
        <end position="200"/>
    </location>
</feature>
<evidence type="ECO:0000256" key="3">
    <source>
        <dbReference type="ARBA" id="ARBA00022475"/>
    </source>
</evidence>
<feature type="transmembrane region" description="Helical" evidence="7">
    <location>
        <begin position="151"/>
        <end position="168"/>
    </location>
</feature>
<evidence type="ECO:0000256" key="4">
    <source>
        <dbReference type="ARBA" id="ARBA00022692"/>
    </source>
</evidence>
<dbReference type="EMBL" id="WWSB01000003">
    <property type="protein sequence ID" value="MZK17421.1"/>
    <property type="molecule type" value="Genomic_DNA"/>
</dbReference>
<dbReference type="EMBL" id="CYXO01000008">
    <property type="protein sequence ID" value="CUN03399.1"/>
    <property type="molecule type" value="Genomic_DNA"/>
</dbReference>
<comment type="subcellular location">
    <subcellularLocation>
        <location evidence="1">Cell membrane</location>
        <topology evidence="1">Multi-pass membrane protein</topology>
    </subcellularLocation>
</comment>
<evidence type="ECO:0000313" key="12">
    <source>
        <dbReference type="Proteomes" id="UP000095597"/>
    </source>
</evidence>
<evidence type="ECO:0000313" key="9">
    <source>
        <dbReference type="EMBL" id="CUN03399.1"/>
    </source>
</evidence>
<evidence type="ECO:0000259" key="8">
    <source>
        <dbReference type="Pfam" id="PF03458"/>
    </source>
</evidence>
<evidence type="ECO:0000256" key="6">
    <source>
        <dbReference type="ARBA" id="ARBA00023136"/>
    </source>
</evidence>
<keyword evidence="5 7" id="KW-1133">Transmembrane helix</keyword>
<evidence type="ECO:0000313" key="10">
    <source>
        <dbReference type="EMBL" id="MZK09532.1"/>
    </source>
</evidence>
<feature type="transmembrane region" description="Helical" evidence="7">
    <location>
        <begin position="118"/>
        <end position="139"/>
    </location>
</feature>
<comment type="similarity">
    <text evidence="2">Belongs to the UPF0126 family.</text>
</comment>
<reference evidence="13 14" key="2">
    <citation type="journal article" date="2019" name="Nat. Med.">
        <title>A library of human gut bacterial isolates paired with longitudinal multiomics data enables mechanistic microbiome research.</title>
        <authorList>
            <person name="Poyet M."/>
            <person name="Groussin M."/>
            <person name="Gibbons S.M."/>
            <person name="Avila-Pacheco J."/>
            <person name="Jiang X."/>
            <person name="Kearney S.M."/>
            <person name="Perrotta A.R."/>
            <person name="Berdy B."/>
            <person name="Zhao S."/>
            <person name="Lieberman T.D."/>
            <person name="Swanson P.K."/>
            <person name="Smith M."/>
            <person name="Roesemann S."/>
            <person name="Alexander J.E."/>
            <person name="Rich S.A."/>
            <person name="Livny J."/>
            <person name="Vlamakis H."/>
            <person name="Clish C."/>
            <person name="Bullock K."/>
            <person name="Deik A."/>
            <person name="Scott J."/>
            <person name="Pierce K.A."/>
            <person name="Xavier R.J."/>
            <person name="Alm E.J."/>
        </authorList>
    </citation>
    <scope>NUCLEOTIDE SEQUENCE [LARGE SCALE GENOMIC DNA]</scope>
    <source>
        <strain evidence="10 14">BIOML-A1</strain>
        <strain evidence="11 13">BIOML-A7</strain>
    </source>
</reference>
<dbReference type="Proteomes" id="UP000095597">
    <property type="component" value="Unassembled WGS sequence"/>
</dbReference>
<sequence>MTEHEQNSKFTKNKRQDGENKMDIQEWIIFAIELIGTVAFSASGAMVGIECSMDIFGVIVLGVSTAVGGGMVRDVILGKVPSALLHPVYVIYAVLAAVLVFCIIYFRRKYLQDGFGEVYDKLMLAMDSVGLGIFSAMGVTKGISCGYIDNTFLLVFLGTMTGVGGGLLRDTMAGVAPYIFVKHIYACASIAGAWICVIIYRSYGELPAMVVSSLIVMLIRFLAAHYRWNLPRIGE</sequence>
<dbReference type="Pfam" id="PF03458">
    <property type="entry name" value="Gly_transporter"/>
    <property type="match status" value="2"/>
</dbReference>
<evidence type="ECO:0000313" key="11">
    <source>
        <dbReference type="EMBL" id="MZK17421.1"/>
    </source>
</evidence>
<dbReference type="PANTHER" id="PTHR30506">
    <property type="entry name" value="INNER MEMBRANE PROTEIN"/>
    <property type="match status" value="1"/>
</dbReference>
<organism evidence="9 12">
    <name type="scientific">Dorea longicatena</name>
    <dbReference type="NCBI Taxonomy" id="88431"/>
    <lineage>
        <taxon>Bacteria</taxon>
        <taxon>Bacillati</taxon>
        <taxon>Bacillota</taxon>
        <taxon>Clostridia</taxon>
        <taxon>Lachnospirales</taxon>
        <taxon>Lachnospiraceae</taxon>
        <taxon>Dorea</taxon>
    </lineage>
</organism>
<dbReference type="InterPro" id="IPR005115">
    <property type="entry name" value="Gly_transporter"/>
</dbReference>
<proteinExistence type="inferred from homology"/>
<evidence type="ECO:0000256" key="1">
    <source>
        <dbReference type="ARBA" id="ARBA00004651"/>
    </source>
</evidence>
<dbReference type="Proteomes" id="UP000449249">
    <property type="component" value="Unassembled WGS sequence"/>
</dbReference>
<dbReference type="AlphaFoldDB" id="A0A173TMK2"/>
<keyword evidence="6 7" id="KW-0472">Membrane</keyword>
<feature type="domain" description="Glycine transporter" evidence="8">
    <location>
        <begin position="31"/>
        <end position="103"/>
    </location>
</feature>
<feature type="transmembrane region" description="Helical" evidence="7">
    <location>
        <begin position="27"/>
        <end position="48"/>
    </location>
</feature>
<dbReference type="Proteomes" id="UP000446719">
    <property type="component" value="Unassembled WGS sequence"/>
</dbReference>
<keyword evidence="3" id="KW-1003">Cell membrane</keyword>
<feature type="domain" description="Glycine transporter" evidence="8">
    <location>
        <begin position="125"/>
        <end position="200"/>
    </location>
</feature>
<feature type="transmembrane region" description="Helical" evidence="7">
    <location>
        <begin position="206"/>
        <end position="223"/>
    </location>
</feature>
<evidence type="ECO:0000256" key="5">
    <source>
        <dbReference type="ARBA" id="ARBA00022989"/>
    </source>
</evidence>
<protein>
    <submittedName>
        <fullName evidence="9">Predicted membrane protein</fullName>
    </submittedName>
    <submittedName>
        <fullName evidence="10">Trimeric intracellular cation channel family protein</fullName>
    </submittedName>
</protein>
<evidence type="ECO:0000313" key="13">
    <source>
        <dbReference type="Proteomes" id="UP000446719"/>
    </source>
</evidence>
<feature type="transmembrane region" description="Helical" evidence="7">
    <location>
        <begin position="84"/>
        <end position="106"/>
    </location>
</feature>
<reference evidence="9 12" key="1">
    <citation type="submission" date="2015-09" db="EMBL/GenBank/DDBJ databases">
        <authorList>
            <consortium name="Pathogen Informatics"/>
        </authorList>
    </citation>
    <scope>NUCLEOTIDE SEQUENCE [LARGE SCALE GENOMIC DNA]</scope>
    <source>
        <strain evidence="9 12">2789STDY5834961</strain>
    </source>
</reference>
<dbReference type="GO" id="GO:0005886">
    <property type="term" value="C:plasma membrane"/>
    <property type="evidence" value="ECO:0007669"/>
    <property type="project" value="UniProtKB-SubCell"/>
</dbReference>
<feature type="transmembrane region" description="Helical" evidence="7">
    <location>
        <begin position="55"/>
        <end position="72"/>
    </location>
</feature>
<dbReference type="OrthoDB" id="9791874at2"/>
<accession>A0A173TMK2</accession>
<dbReference type="EMBL" id="WWSH01000002">
    <property type="protein sequence ID" value="MZK09532.1"/>
    <property type="molecule type" value="Genomic_DNA"/>
</dbReference>
<evidence type="ECO:0000256" key="2">
    <source>
        <dbReference type="ARBA" id="ARBA00008193"/>
    </source>
</evidence>
<evidence type="ECO:0000313" key="14">
    <source>
        <dbReference type="Proteomes" id="UP000449249"/>
    </source>
</evidence>
<keyword evidence="4 7" id="KW-0812">Transmembrane</keyword>
<evidence type="ECO:0000256" key="7">
    <source>
        <dbReference type="SAM" id="Phobius"/>
    </source>
</evidence>
<name>A0A173TMK2_9FIRM</name>